<dbReference type="EMBL" id="CM000843">
    <property type="protein sequence ID" value="KRH32072.1"/>
    <property type="molecule type" value="Genomic_DNA"/>
</dbReference>
<dbReference type="STRING" id="3847.A0A0R0HX69"/>
<organism evidence="1">
    <name type="scientific">Glycine max</name>
    <name type="common">Soybean</name>
    <name type="synonym">Glycine hispida</name>
    <dbReference type="NCBI Taxonomy" id="3847"/>
    <lineage>
        <taxon>Eukaryota</taxon>
        <taxon>Viridiplantae</taxon>
        <taxon>Streptophyta</taxon>
        <taxon>Embryophyta</taxon>
        <taxon>Tracheophyta</taxon>
        <taxon>Spermatophyta</taxon>
        <taxon>Magnoliopsida</taxon>
        <taxon>eudicotyledons</taxon>
        <taxon>Gunneridae</taxon>
        <taxon>Pentapetalae</taxon>
        <taxon>rosids</taxon>
        <taxon>fabids</taxon>
        <taxon>Fabales</taxon>
        <taxon>Fabaceae</taxon>
        <taxon>Papilionoideae</taxon>
        <taxon>50 kb inversion clade</taxon>
        <taxon>NPAAA clade</taxon>
        <taxon>indigoferoid/millettioid clade</taxon>
        <taxon>Phaseoleae</taxon>
        <taxon>Glycine</taxon>
        <taxon>Glycine subgen. Soja</taxon>
    </lineage>
</organism>
<keyword evidence="3" id="KW-1185">Reference proteome</keyword>
<evidence type="ECO:0000313" key="2">
    <source>
        <dbReference type="EnsemblPlants" id="KRH32072"/>
    </source>
</evidence>
<dbReference type="Gramene" id="KRH32072">
    <property type="protein sequence ID" value="KRH32072"/>
    <property type="gene ID" value="GLYMA_10G030300"/>
</dbReference>
<accession>A0A0R0HX69</accession>
<reference evidence="1 2" key="1">
    <citation type="journal article" date="2010" name="Nature">
        <title>Genome sequence of the palaeopolyploid soybean.</title>
        <authorList>
            <person name="Schmutz J."/>
            <person name="Cannon S.B."/>
            <person name="Schlueter J."/>
            <person name="Ma J."/>
            <person name="Mitros T."/>
            <person name="Nelson W."/>
            <person name="Hyten D.L."/>
            <person name="Song Q."/>
            <person name="Thelen J.J."/>
            <person name="Cheng J."/>
            <person name="Xu D."/>
            <person name="Hellsten U."/>
            <person name="May G.D."/>
            <person name="Yu Y."/>
            <person name="Sakurai T."/>
            <person name="Umezawa T."/>
            <person name="Bhattacharyya M.K."/>
            <person name="Sandhu D."/>
            <person name="Valliyodan B."/>
            <person name="Lindquist E."/>
            <person name="Peto M."/>
            <person name="Grant D."/>
            <person name="Shu S."/>
            <person name="Goodstein D."/>
            <person name="Barry K."/>
            <person name="Futrell-Griggs M."/>
            <person name="Abernathy B."/>
            <person name="Du J."/>
            <person name="Tian Z."/>
            <person name="Zhu L."/>
            <person name="Gill N."/>
            <person name="Joshi T."/>
            <person name="Libault M."/>
            <person name="Sethuraman A."/>
            <person name="Zhang X.-C."/>
            <person name="Shinozaki K."/>
            <person name="Nguyen H.T."/>
            <person name="Wing R.A."/>
            <person name="Cregan P."/>
            <person name="Specht J."/>
            <person name="Grimwood J."/>
            <person name="Rokhsar D."/>
            <person name="Stacey G."/>
            <person name="Shoemaker R.C."/>
            <person name="Jackson S.A."/>
        </authorList>
    </citation>
    <scope>NUCLEOTIDE SEQUENCE [LARGE SCALE GENOMIC DNA]</scope>
    <source>
        <strain evidence="2">cv. Williams 82</strain>
        <tissue evidence="1">Callus</tissue>
    </source>
</reference>
<gene>
    <name evidence="1" type="ORF">GLYMA_10G030300</name>
</gene>
<dbReference type="EnsemblPlants" id="KRH32072">
    <property type="protein sequence ID" value="KRH32072"/>
    <property type="gene ID" value="GLYMA_10G030300"/>
</dbReference>
<protein>
    <submittedName>
        <fullName evidence="1 2">Uncharacterized protein</fullName>
    </submittedName>
</protein>
<dbReference type="AlphaFoldDB" id="A0A0R0HX69"/>
<dbReference type="InParanoid" id="A0A0R0HX69"/>
<evidence type="ECO:0000313" key="3">
    <source>
        <dbReference type="Proteomes" id="UP000008827"/>
    </source>
</evidence>
<dbReference type="Proteomes" id="UP000008827">
    <property type="component" value="Chromosome 10"/>
</dbReference>
<reference evidence="1" key="3">
    <citation type="submission" date="2018-07" db="EMBL/GenBank/DDBJ databases">
        <title>WGS assembly of Glycine max.</title>
        <authorList>
            <person name="Schmutz J."/>
            <person name="Cannon S."/>
            <person name="Schlueter J."/>
            <person name="Ma J."/>
            <person name="Mitros T."/>
            <person name="Nelson W."/>
            <person name="Hyten D."/>
            <person name="Song Q."/>
            <person name="Thelen J."/>
            <person name="Cheng J."/>
            <person name="Xu D."/>
            <person name="Hellsten U."/>
            <person name="May G."/>
            <person name="Yu Y."/>
            <person name="Sakurai T."/>
            <person name="Umezawa T."/>
            <person name="Bhattacharyya M."/>
            <person name="Sandhu D."/>
            <person name="Valliyodan B."/>
            <person name="Lindquist E."/>
            <person name="Peto M."/>
            <person name="Grant D."/>
            <person name="Shu S."/>
            <person name="Goodstein D."/>
            <person name="Barry K."/>
            <person name="Futrell-Griggs M."/>
            <person name="Abernathy B."/>
            <person name="Du J."/>
            <person name="Tian Z."/>
            <person name="Zhu L."/>
            <person name="Gill N."/>
            <person name="Joshi T."/>
            <person name="Libault M."/>
            <person name="Sethuraman A."/>
            <person name="Zhang X."/>
            <person name="Shinozaki K."/>
            <person name="Nguyen H."/>
            <person name="Wing R."/>
            <person name="Cregan P."/>
            <person name="Specht J."/>
            <person name="Grimwood J."/>
            <person name="Rokhsar D."/>
            <person name="Stacey G."/>
            <person name="Shoemaker R."/>
            <person name="Jackson S."/>
        </authorList>
    </citation>
    <scope>NUCLEOTIDE SEQUENCE</scope>
    <source>
        <tissue evidence="1">Callus</tissue>
    </source>
</reference>
<evidence type="ECO:0000313" key="1">
    <source>
        <dbReference type="EMBL" id="KRH32072.1"/>
    </source>
</evidence>
<name>A0A0R0HX69_SOYBN</name>
<sequence length="76" mass="7935">MGFGSGKLPIYEVGATIDIALDSCMVSLKKVEANQASICSASGVTMIFPFLVSDVNRSGFLRILSCPITEDTSGSS</sequence>
<proteinExistence type="predicted"/>
<reference evidence="2" key="2">
    <citation type="submission" date="2018-02" db="UniProtKB">
        <authorList>
            <consortium name="EnsemblPlants"/>
        </authorList>
    </citation>
    <scope>IDENTIFICATION</scope>
    <source>
        <strain evidence="2">Williams 82</strain>
    </source>
</reference>